<keyword evidence="2" id="KW-0479">Metal-binding</keyword>
<dbReference type="GO" id="GO:0046872">
    <property type="term" value="F:metal ion binding"/>
    <property type="evidence" value="ECO:0007669"/>
    <property type="project" value="UniProtKB-KW"/>
</dbReference>
<keyword evidence="1" id="KW-0645">Protease</keyword>
<protein>
    <submittedName>
        <fullName evidence="4">Uncharacterized protein</fullName>
    </submittedName>
</protein>
<dbReference type="AlphaFoldDB" id="A0A511X871"/>
<proteinExistence type="predicted"/>
<dbReference type="Pfam" id="PF01546">
    <property type="entry name" value="Peptidase_M20"/>
    <property type="match status" value="1"/>
</dbReference>
<accession>A0A511X871</accession>
<dbReference type="EMBL" id="BJYF01000005">
    <property type="protein sequence ID" value="GEN59153.1"/>
    <property type="molecule type" value="Genomic_DNA"/>
</dbReference>
<gene>
    <name evidence="4" type="ORF">ANI02nite_10370</name>
</gene>
<comment type="caution">
    <text evidence="4">The sequence shown here is derived from an EMBL/GenBank/DDBJ whole genome shotgun (WGS) entry which is preliminary data.</text>
</comment>
<dbReference type="InterPro" id="IPR051458">
    <property type="entry name" value="Cyt/Met_Dipeptidase"/>
</dbReference>
<keyword evidence="3" id="KW-0378">Hydrolase</keyword>
<dbReference type="GO" id="GO:0006508">
    <property type="term" value="P:proteolysis"/>
    <property type="evidence" value="ECO:0007669"/>
    <property type="project" value="UniProtKB-KW"/>
</dbReference>
<evidence type="ECO:0000256" key="3">
    <source>
        <dbReference type="ARBA" id="ARBA00022801"/>
    </source>
</evidence>
<dbReference type="Proteomes" id="UP000321635">
    <property type="component" value="Unassembled WGS sequence"/>
</dbReference>
<keyword evidence="5" id="KW-1185">Reference proteome</keyword>
<sequence length="482" mass="51665">MTEIASEQFLDAALEAARTAFDGGAFERRLADLVARRSSSQDEDALPGLHAYLTDGLSPWLEEMGFSTEIFPNPESGAGPIMVAERIEPDAPLTVLSYAHGDTVAGLDAQWSIPSGPWRLHRDGDRWYGRGTADNKGQHAINLFALEQVLRHRSAEKDGRLGFSVKLVVETAEERGSQGLATFVAQHAERLKADVMIASDGPRASPETPTVAAGSRGSFTFDLAVRLRKGGVHSGHWGGVTTDPAVILTHALASIVDRRGCIQIDDWLPPLTPGERSGGGLAKCPVDPGDDAATVVENWGEPGLTVPEKRYAWNAFIVLAMICGRPEAPMNAVAPSARATCQIRYEPGSDPTKFMPALRKHLDDAGFENVAIEKSGITMPASATETDHPWIVRVATIMEKTLGRHVQVIPAVSGGMPGYAFTDTLRLPLVWVPHGHNGCKQHGPDEHLLIPIAREGVAAFVGLWWRLGDLDGGDTASTSAPG</sequence>
<evidence type="ECO:0000313" key="5">
    <source>
        <dbReference type="Proteomes" id="UP000321635"/>
    </source>
</evidence>
<name>A0A511X871_9PROT</name>
<dbReference type="RefSeq" id="WP_035376405.1">
    <property type="nucleotide sequence ID" value="NZ_AUBI01000005.1"/>
</dbReference>
<evidence type="ECO:0000256" key="2">
    <source>
        <dbReference type="ARBA" id="ARBA00022723"/>
    </source>
</evidence>
<dbReference type="PANTHER" id="PTHR43270">
    <property type="entry name" value="BETA-ALA-HIS DIPEPTIDASE"/>
    <property type="match status" value="1"/>
</dbReference>
<dbReference type="GO" id="GO:0008233">
    <property type="term" value="F:peptidase activity"/>
    <property type="evidence" value="ECO:0007669"/>
    <property type="project" value="UniProtKB-KW"/>
</dbReference>
<dbReference type="NCBIfam" id="NF005478">
    <property type="entry name" value="PRK07079.1"/>
    <property type="match status" value="1"/>
</dbReference>
<organism evidence="4 5">
    <name type="scientific">Acetobacter nitrogenifigens DSM 23921 = NBRC 105050</name>
    <dbReference type="NCBI Taxonomy" id="1120919"/>
    <lineage>
        <taxon>Bacteria</taxon>
        <taxon>Pseudomonadati</taxon>
        <taxon>Pseudomonadota</taxon>
        <taxon>Alphaproteobacteria</taxon>
        <taxon>Acetobacterales</taxon>
        <taxon>Acetobacteraceae</taxon>
        <taxon>Acetobacter</taxon>
    </lineage>
</organism>
<evidence type="ECO:0000313" key="4">
    <source>
        <dbReference type="EMBL" id="GEN59153.1"/>
    </source>
</evidence>
<dbReference type="Gene3D" id="3.40.630.10">
    <property type="entry name" value="Zn peptidases"/>
    <property type="match status" value="1"/>
</dbReference>
<dbReference type="PANTHER" id="PTHR43270:SF12">
    <property type="entry name" value="SUCCINYL-DIAMINOPIMELATE DESUCCINYLASE"/>
    <property type="match status" value="1"/>
</dbReference>
<dbReference type="OrthoDB" id="9761532at2"/>
<dbReference type="STRING" id="1120919.GCA_000429165_01797"/>
<reference evidence="4 5" key="1">
    <citation type="submission" date="2019-07" db="EMBL/GenBank/DDBJ databases">
        <title>Whole genome shotgun sequence of Acetobacter nitrogenifigens NBRC 105050.</title>
        <authorList>
            <person name="Hosoyama A."/>
            <person name="Uohara A."/>
            <person name="Ohji S."/>
            <person name="Ichikawa N."/>
        </authorList>
    </citation>
    <scope>NUCLEOTIDE SEQUENCE [LARGE SCALE GENOMIC DNA]</scope>
    <source>
        <strain evidence="4 5">NBRC 105050</strain>
    </source>
</reference>
<dbReference type="Gene3D" id="3.30.70.360">
    <property type="match status" value="1"/>
</dbReference>
<dbReference type="InterPro" id="IPR002933">
    <property type="entry name" value="Peptidase_M20"/>
</dbReference>
<evidence type="ECO:0000256" key="1">
    <source>
        <dbReference type="ARBA" id="ARBA00022670"/>
    </source>
</evidence>
<dbReference type="SUPFAM" id="SSF53187">
    <property type="entry name" value="Zn-dependent exopeptidases"/>
    <property type="match status" value="1"/>
</dbReference>